<dbReference type="PANTHER" id="PTHR36328:SF1">
    <property type="entry name" value="TRANSMEMBRANE PROTEIN"/>
    <property type="match status" value="1"/>
</dbReference>
<evidence type="ECO:0008006" key="6">
    <source>
        <dbReference type="Google" id="ProtNLM"/>
    </source>
</evidence>
<dbReference type="PaxDb" id="3880-AES67888"/>
<proteinExistence type="predicted"/>
<feature type="chain" id="PRO_5014572455" description="Transmembrane protein" evidence="1">
    <location>
        <begin position="29"/>
        <end position="71"/>
    </location>
</feature>
<dbReference type="Proteomes" id="UP000265566">
    <property type="component" value="Chromosome 2"/>
</dbReference>
<dbReference type="EMBL" id="CM001218">
    <property type="protein sequence ID" value="AES67888.1"/>
    <property type="molecule type" value="Genomic_DNA"/>
</dbReference>
<keyword evidence="5" id="KW-1185">Reference proteome</keyword>
<organism evidence="2 5">
    <name type="scientific">Medicago truncatula</name>
    <name type="common">Barrel medic</name>
    <name type="synonym">Medicago tribuloides</name>
    <dbReference type="NCBI Taxonomy" id="3880"/>
    <lineage>
        <taxon>Eukaryota</taxon>
        <taxon>Viridiplantae</taxon>
        <taxon>Streptophyta</taxon>
        <taxon>Embryophyta</taxon>
        <taxon>Tracheophyta</taxon>
        <taxon>Spermatophyta</taxon>
        <taxon>Magnoliopsida</taxon>
        <taxon>eudicotyledons</taxon>
        <taxon>Gunneridae</taxon>
        <taxon>Pentapetalae</taxon>
        <taxon>rosids</taxon>
        <taxon>fabids</taxon>
        <taxon>Fabales</taxon>
        <taxon>Fabaceae</taxon>
        <taxon>Papilionoideae</taxon>
        <taxon>50 kb inversion clade</taxon>
        <taxon>NPAAA clade</taxon>
        <taxon>Hologalegina</taxon>
        <taxon>IRL clade</taxon>
        <taxon>Trifolieae</taxon>
        <taxon>Medicago</taxon>
    </lineage>
</organism>
<dbReference type="STRING" id="3880.G7IUL6"/>
<dbReference type="PANTHER" id="PTHR36328">
    <property type="entry name" value="TRANSMEMBRANE PROTEIN"/>
    <property type="match status" value="1"/>
</dbReference>
<dbReference type="EnsemblPlants" id="AES67888">
    <property type="protein sequence ID" value="AES67888"/>
    <property type="gene ID" value="MTR_2g100440"/>
</dbReference>
<dbReference type="EMBL" id="PSQE01000002">
    <property type="protein sequence ID" value="RHN76304.1"/>
    <property type="molecule type" value="Genomic_DNA"/>
</dbReference>
<evidence type="ECO:0000313" key="2">
    <source>
        <dbReference type="EMBL" id="AES67888.1"/>
    </source>
</evidence>
<evidence type="ECO:0000256" key="1">
    <source>
        <dbReference type="SAM" id="SignalP"/>
    </source>
</evidence>
<dbReference type="OMA" id="QCECCAP"/>
<dbReference type="HOGENOM" id="CLU_186337_0_0_1"/>
<reference evidence="2 5" key="1">
    <citation type="journal article" date="2011" name="Nature">
        <title>The Medicago genome provides insight into the evolution of rhizobial symbioses.</title>
        <authorList>
            <person name="Young N.D."/>
            <person name="Debelle F."/>
            <person name="Oldroyd G.E."/>
            <person name="Geurts R."/>
            <person name="Cannon S.B."/>
            <person name="Udvardi M.K."/>
            <person name="Benedito V.A."/>
            <person name="Mayer K.F."/>
            <person name="Gouzy J."/>
            <person name="Schoof H."/>
            <person name="Van de Peer Y."/>
            <person name="Proost S."/>
            <person name="Cook D.R."/>
            <person name="Meyers B.C."/>
            <person name="Spannagl M."/>
            <person name="Cheung F."/>
            <person name="De Mita S."/>
            <person name="Krishnakumar V."/>
            <person name="Gundlach H."/>
            <person name="Zhou S."/>
            <person name="Mudge J."/>
            <person name="Bharti A.K."/>
            <person name="Murray J.D."/>
            <person name="Naoumkina M.A."/>
            <person name="Rosen B."/>
            <person name="Silverstein K.A."/>
            <person name="Tang H."/>
            <person name="Rombauts S."/>
            <person name="Zhao P.X."/>
            <person name="Zhou P."/>
            <person name="Barbe V."/>
            <person name="Bardou P."/>
            <person name="Bechner M."/>
            <person name="Bellec A."/>
            <person name="Berger A."/>
            <person name="Berges H."/>
            <person name="Bidwell S."/>
            <person name="Bisseling T."/>
            <person name="Choisne N."/>
            <person name="Couloux A."/>
            <person name="Denny R."/>
            <person name="Deshpande S."/>
            <person name="Dai X."/>
            <person name="Doyle J.J."/>
            <person name="Dudez A.M."/>
            <person name="Farmer A.D."/>
            <person name="Fouteau S."/>
            <person name="Franken C."/>
            <person name="Gibelin C."/>
            <person name="Gish J."/>
            <person name="Goldstein S."/>
            <person name="Gonzalez A.J."/>
            <person name="Green P.J."/>
            <person name="Hallab A."/>
            <person name="Hartog M."/>
            <person name="Hua A."/>
            <person name="Humphray S.J."/>
            <person name="Jeong D.H."/>
            <person name="Jing Y."/>
            <person name="Jocker A."/>
            <person name="Kenton S.M."/>
            <person name="Kim D.J."/>
            <person name="Klee K."/>
            <person name="Lai H."/>
            <person name="Lang C."/>
            <person name="Lin S."/>
            <person name="Macmil S.L."/>
            <person name="Magdelenat G."/>
            <person name="Matthews L."/>
            <person name="McCorrison J."/>
            <person name="Monaghan E.L."/>
            <person name="Mun J.H."/>
            <person name="Najar F.Z."/>
            <person name="Nicholson C."/>
            <person name="Noirot C."/>
            <person name="O'Bleness M."/>
            <person name="Paule C.R."/>
            <person name="Poulain J."/>
            <person name="Prion F."/>
            <person name="Qin B."/>
            <person name="Qu C."/>
            <person name="Retzel E.F."/>
            <person name="Riddle C."/>
            <person name="Sallet E."/>
            <person name="Samain S."/>
            <person name="Samson N."/>
            <person name="Sanders I."/>
            <person name="Saurat O."/>
            <person name="Scarpelli C."/>
            <person name="Schiex T."/>
            <person name="Segurens B."/>
            <person name="Severin A.J."/>
            <person name="Sherrier D.J."/>
            <person name="Shi R."/>
            <person name="Sims S."/>
            <person name="Singer S.R."/>
            <person name="Sinharoy S."/>
            <person name="Sterck L."/>
            <person name="Viollet A."/>
            <person name="Wang B.B."/>
            <person name="Wang K."/>
            <person name="Wang M."/>
            <person name="Wang X."/>
            <person name="Warfsmann J."/>
            <person name="Weissenbach J."/>
            <person name="White D.D."/>
            <person name="White J.D."/>
            <person name="Wiley G.B."/>
            <person name="Wincker P."/>
            <person name="Xing Y."/>
            <person name="Yang L."/>
            <person name="Yao Z."/>
            <person name="Ying F."/>
            <person name="Zhai J."/>
            <person name="Zhou L."/>
            <person name="Zuber A."/>
            <person name="Denarie J."/>
            <person name="Dixon R.A."/>
            <person name="May G.D."/>
            <person name="Schwartz D.C."/>
            <person name="Rogers J."/>
            <person name="Quetier F."/>
            <person name="Town C.D."/>
            <person name="Roe B.A."/>
        </authorList>
    </citation>
    <scope>NUCLEOTIDE SEQUENCE [LARGE SCALE GENOMIC DNA]</scope>
    <source>
        <strain evidence="2">A17</strain>
        <strain evidence="4 5">cv. Jemalong A17</strain>
    </source>
</reference>
<feature type="signal peptide" evidence="1">
    <location>
        <begin position="1"/>
        <end position="28"/>
    </location>
</feature>
<gene>
    <name evidence="2" type="ordered locus">MTR_2g100440</name>
    <name evidence="3" type="ORF">MtrunA17_Chr2g0330581</name>
</gene>
<sequence>MATNSLKFTLVTIFIFAMTLSPTLPCDAVRVSLAVSRPVCPACVCCSPPPLGSCCKCCASPIQTQTIGQSP</sequence>
<evidence type="ECO:0000313" key="5">
    <source>
        <dbReference type="Proteomes" id="UP000002051"/>
    </source>
</evidence>
<reference evidence="3" key="4">
    <citation type="journal article" date="2018" name="Nat. Plants">
        <title>Whole-genome landscape of Medicago truncatula symbiotic genes.</title>
        <authorList>
            <person name="Pecrix Y."/>
            <person name="Gamas P."/>
            <person name="Carrere S."/>
        </authorList>
    </citation>
    <scope>NUCLEOTIDE SEQUENCE</scope>
    <source>
        <tissue evidence="3">Leaves</tissue>
    </source>
</reference>
<dbReference type="AlphaFoldDB" id="G7IUL6"/>
<dbReference type="eggNOG" id="ENOG502SDIA">
    <property type="taxonomic scope" value="Eukaryota"/>
</dbReference>
<dbReference type="Gramene" id="rna12606">
    <property type="protein sequence ID" value="RHN76304.1"/>
    <property type="gene ID" value="gene12606"/>
</dbReference>
<evidence type="ECO:0000313" key="3">
    <source>
        <dbReference type="EMBL" id="RHN76304.1"/>
    </source>
</evidence>
<accession>G7IUL6</accession>
<protein>
    <recommendedName>
        <fullName evidence="6">Transmembrane protein</fullName>
    </recommendedName>
</protein>
<evidence type="ECO:0000313" key="4">
    <source>
        <dbReference type="EnsemblPlants" id="AES67888"/>
    </source>
</evidence>
<dbReference type="Proteomes" id="UP000002051">
    <property type="component" value="Chromosome 2"/>
</dbReference>
<reference evidence="2 5" key="2">
    <citation type="journal article" date="2014" name="BMC Genomics">
        <title>An improved genome release (version Mt4.0) for the model legume Medicago truncatula.</title>
        <authorList>
            <person name="Tang H."/>
            <person name="Krishnakumar V."/>
            <person name="Bidwell S."/>
            <person name="Rosen B."/>
            <person name="Chan A."/>
            <person name="Zhou S."/>
            <person name="Gentzbittel L."/>
            <person name="Childs K.L."/>
            <person name="Yandell M."/>
            <person name="Gundlach H."/>
            <person name="Mayer K.F."/>
            <person name="Schwartz D.C."/>
            <person name="Town C.D."/>
        </authorList>
    </citation>
    <scope>GENOME REANNOTATION</scope>
    <source>
        <strain evidence="4 5">cv. Jemalong A17</strain>
    </source>
</reference>
<keyword evidence="1" id="KW-0732">Signal</keyword>
<name>G7IUL6_MEDTR</name>
<reference evidence="4" key="3">
    <citation type="submission" date="2015-04" db="UniProtKB">
        <authorList>
            <consortium name="EnsemblPlants"/>
        </authorList>
    </citation>
    <scope>IDENTIFICATION</scope>
    <source>
        <strain evidence="4">cv. Jemalong A17</strain>
    </source>
</reference>